<feature type="chain" id="PRO_5045141238" evidence="1">
    <location>
        <begin position="24"/>
        <end position="103"/>
    </location>
</feature>
<evidence type="ECO:0000313" key="2">
    <source>
        <dbReference type="EMBL" id="MFC3933130.1"/>
    </source>
</evidence>
<name>A0ABV8D496_9BURK</name>
<dbReference type="Proteomes" id="UP001595693">
    <property type="component" value="Unassembled WGS sequence"/>
</dbReference>
<sequence length="103" mass="10881">MIRFPYATAALLAAAFFSQSAAASCYVVYGPDQDIVYRAPQPPVDLSYQIHQTLPQVAPGSTLVFSPDNHNCDLPINKLPLASAQGATGSMGMGGRPARADRS</sequence>
<organism evidence="2 3">
    <name type="scientific">Acidovorax facilis</name>
    <dbReference type="NCBI Taxonomy" id="12917"/>
    <lineage>
        <taxon>Bacteria</taxon>
        <taxon>Pseudomonadati</taxon>
        <taxon>Pseudomonadota</taxon>
        <taxon>Betaproteobacteria</taxon>
        <taxon>Burkholderiales</taxon>
        <taxon>Comamonadaceae</taxon>
        <taxon>Acidovorax</taxon>
    </lineage>
</organism>
<reference evidence="3" key="1">
    <citation type="journal article" date="2019" name="Int. J. Syst. Evol. Microbiol.">
        <title>The Global Catalogue of Microorganisms (GCM) 10K type strain sequencing project: providing services to taxonomists for standard genome sequencing and annotation.</title>
        <authorList>
            <consortium name="The Broad Institute Genomics Platform"/>
            <consortium name="The Broad Institute Genome Sequencing Center for Infectious Disease"/>
            <person name="Wu L."/>
            <person name="Ma J."/>
        </authorList>
    </citation>
    <scope>NUCLEOTIDE SEQUENCE [LARGE SCALE GENOMIC DNA]</scope>
    <source>
        <strain evidence="3">CCUG 2113</strain>
    </source>
</reference>
<keyword evidence="1" id="KW-0732">Signal</keyword>
<dbReference type="EMBL" id="JBHSAJ010000001">
    <property type="protein sequence ID" value="MFC3933130.1"/>
    <property type="molecule type" value="Genomic_DNA"/>
</dbReference>
<dbReference type="PROSITE" id="PS51257">
    <property type="entry name" value="PROKAR_LIPOPROTEIN"/>
    <property type="match status" value="1"/>
</dbReference>
<keyword evidence="3" id="KW-1185">Reference proteome</keyword>
<gene>
    <name evidence="2" type="ORF">ACFOW3_00660</name>
</gene>
<evidence type="ECO:0000256" key="1">
    <source>
        <dbReference type="SAM" id="SignalP"/>
    </source>
</evidence>
<dbReference type="RefSeq" id="WP_055398142.1">
    <property type="nucleotide sequence ID" value="NZ_CP192460.1"/>
</dbReference>
<proteinExistence type="predicted"/>
<protein>
    <submittedName>
        <fullName evidence="2">Uncharacterized protein</fullName>
    </submittedName>
</protein>
<accession>A0ABV8D496</accession>
<feature type="signal peptide" evidence="1">
    <location>
        <begin position="1"/>
        <end position="23"/>
    </location>
</feature>
<evidence type="ECO:0000313" key="3">
    <source>
        <dbReference type="Proteomes" id="UP001595693"/>
    </source>
</evidence>
<comment type="caution">
    <text evidence="2">The sequence shown here is derived from an EMBL/GenBank/DDBJ whole genome shotgun (WGS) entry which is preliminary data.</text>
</comment>